<dbReference type="AlphaFoldDB" id="A0A5A7NZ47"/>
<feature type="compositionally biased region" description="Low complexity" evidence="1">
    <location>
        <begin position="67"/>
        <end position="83"/>
    </location>
</feature>
<dbReference type="Pfam" id="PF00462">
    <property type="entry name" value="Glutaredoxin"/>
    <property type="match status" value="1"/>
</dbReference>
<name>A0A5A7NZ47_STRAF</name>
<organism evidence="3 4">
    <name type="scientific">Striga asiatica</name>
    <name type="common">Asiatic witchweed</name>
    <name type="synonym">Buchnera asiatica</name>
    <dbReference type="NCBI Taxonomy" id="4170"/>
    <lineage>
        <taxon>Eukaryota</taxon>
        <taxon>Viridiplantae</taxon>
        <taxon>Streptophyta</taxon>
        <taxon>Embryophyta</taxon>
        <taxon>Tracheophyta</taxon>
        <taxon>Spermatophyta</taxon>
        <taxon>Magnoliopsida</taxon>
        <taxon>eudicotyledons</taxon>
        <taxon>Gunneridae</taxon>
        <taxon>Pentapetalae</taxon>
        <taxon>asterids</taxon>
        <taxon>lamiids</taxon>
        <taxon>Lamiales</taxon>
        <taxon>Orobanchaceae</taxon>
        <taxon>Buchnereae</taxon>
        <taxon>Striga</taxon>
    </lineage>
</organism>
<feature type="region of interest" description="Disordered" evidence="1">
    <location>
        <begin position="114"/>
        <end position="143"/>
    </location>
</feature>
<dbReference type="Gene3D" id="3.40.30.10">
    <property type="entry name" value="Glutaredoxin"/>
    <property type="match status" value="1"/>
</dbReference>
<evidence type="ECO:0000256" key="1">
    <source>
        <dbReference type="SAM" id="MobiDB-lite"/>
    </source>
</evidence>
<feature type="compositionally biased region" description="Pro residues" evidence="1">
    <location>
        <begin position="54"/>
        <end position="66"/>
    </location>
</feature>
<dbReference type="CDD" id="cd03031">
    <property type="entry name" value="GRX_GRX_like"/>
    <property type="match status" value="1"/>
</dbReference>
<comment type="caution">
    <text evidence="3">The sequence shown here is derived from an EMBL/GenBank/DDBJ whole genome shotgun (WGS) entry which is preliminary data.</text>
</comment>
<dbReference type="InterPro" id="IPR002109">
    <property type="entry name" value="Glutaredoxin"/>
</dbReference>
<dbReference type="Proteomes" id="UP000325081">
    <property type="component" value="Unassembled WGS sequence"/>
</dbReference>
<evidence type="ECO:0000259" key="2">
    <source>
        <dbReference type="Pfam" id="PF00462"/>
    </source>
</evidence>
<protein>
    <submittedName>
        <fullName evidence="3">Glutaredoxin family protein</fullName>
    </submittedName>
</protein>
<keyword evidence="4" id="KW-1185">Reference proteome</keyword>
<reference evidence="4" key="1">
    <citation type="journal article" date="2019" name="Curr. Biol.">
        <title>Genome Sequence of Striga asiatica Provides Insight into the Evolution of Plant Parasitism.</title>
        <authorList>
            <person name="Yoshida S."/>
            <person name="Kim S."/>
            <person name="Wafula E.K."/>
            <person name="Tanskanen J."/>
            <person name="Kim Y.M."/>
            <person name="Honaas L."/>
            <person name="Yang Z."/>
            <person name="Spallek T."/>
            <person name="Conn C.E."/>
            <person name="Ichihashi Y."/>
            <person name="Cheong K."/>
            <person name="Cui S."/>
            <person name="Der J.P."/>
            <person name="Gundlach H."/>
            <person name="Jiao Y."/>
            <person name="Hori C."/>
            <person name="Ishida J.K."/>
            <person name="Kasahara H."/>
            <person name="Kiba T."/>
            <person name="Kim M.S."/>
            <person name="Koo N."/>
            <person name="Laohavisit A."/>
            <person name="Lee Y.H."/>
            <person name="Lumba S."/>
            <person name="McCourt P."/>
            <person name="Mortimer J.C."/>
            <person name="Mutuku J.M."/>
            <person name="Nomura T."/>
            <person name="Sasaki-Sekimoto Y."/>
            <person name="Seto Y."/>
            <person name="Wang Y."/>
            <person name="Wakatake T."/>
            <person name="Sakakibara H."/>
            <person name="Demura T."/>
            <person name="Yamaguchi S."/>
            <person name="Yoneyama K."/>
            <person name="Manabe R.I."/>
            <person name="Nelson D.C."/>
            <person name="Schulman A.H."/>
            <person name="Timko M.P."/>
            <person name="dePamphilis C.W."/>
            <person name="Choi D."/>
            <person name="Shirasu K."/>
        </authorList>
    </citation>
    <scope>NUCLEOTIDE SEQUENCE [LARGE SCALE GENOMIC DNA]</scope>
    <source>
        <strain evidence="4">cv. UVA1</strain>
    </source>
</reference>
<dbReference type="SUPFAM" id="SSF52833">
    <property type="entry name" value="Thioredoxin-like"/>
    <property type="match status" value="1"/>
</dbReference>
<gene>
    <name evidence="3" type="ORF">STAS_01336</name>
</gene>
<evidence type="ECO:0000313" key="4">
    <source>
        <dbReference type="Proteomes" id="UP000325081"/>
    </source>
</evidence>
<dbReference type="EMBL" id="BKCP01000447">
    <property type="protein sequence ID" value="GER25743.1"/>
    <property type="molecule type" value="Genomic_DNA"/>
</dbReference>
<accession>A0A5A7NZ47</accession>
<dbReference type="InterPro" id="IPR036249">
    <property type="entry name" value="Thioredoxin-like_sf"/>
</dbReference>
<feature type="region of interest" description="Disordered" evidence="1">
    <location>
        <begin position="46"/>
        <end position="83"/>
    </location>
</feature>
<dbReference type="PANTHER" id="PTHR45669">
    <property type="entry name" value="GLUTAREDOXIN DOMAIN-CONTAINING CYSTEINE-RICH PROTEIN CG12206-RELATED"/>
    <property type="match status" value="1"/>
</dbReference>
<sequence length="380" mass="42148">MGCVSSTFLNQDDDFSQIGGSAAFSHHIVSLTSTTYGLLTLDPPPDSAAVSTVPPIPAPSPEPPQPRRTLASLLPSPLSSEPRSLRYQPFETINSWDLMSGLDPDHAPSFRLYVPQPNRPEVSRDNDENLSPNVPHDLNRSTSSHKDLDEFLEGFDPICPPNGENKVVMYTTSLRGVRKTFKNCNAVRSAIRGLGIFVCERDISMDRGYRDELGELLKGKTRDELVPPRLFVKGRYIGGADEVMRIVEEGYIGKLLQGLPKSRGVGYACEGCGGMGFLPCFTCHGSCKIVTEEHEEQKEEEELNMGRKKSNVVVLRCGDCIENGLIRETYVTTTGEDGANELQIRRFQYWCYAKTITLYIAVTYVQLEGSKQTSYSAVTY</sequence>
<dbReference type="PROSITE" id="PS51354">
    <property type="entry name" value="GLUTAREDOXIN_2"/>
    <property type="match status" value="1"/>
</dbReference>
<proteinExistence type="predicted"/>
<feature type="domain" description="Glutaredoxin" evidence="2">
    <location>
        <begin position="167"/>
        <end position="237"/>
    </location>
</feature>
<dbReference type="Pfam" id="PF23733">
    <property type="entry name" value="GRXCR1-2_C"/>
    <property type="match status" value="1"/>
</dbReference>
<dbReference type="PANTHER" id="PTHR45669:SF22">
    <property type="entry name" value="GLUTAREDOXIN DOMAIN-CONTAINING CYSTEINE-RICH PROTEIN CG12206-RELATED"/>
    <property type="match status" value="1"/>
</dbReference>
<dbReference type="OrthoDB" id="423313at2759"/>
<evidence type="ECO:0000313" key="3">
    <source>
        <dbReference type="EMBL" id="GER25743.1"/>
    </source>
</evidence>